<organism evidence="1">
    <name type="scientific">marine metagenome</name>
    <dbReference type="NCBI Taxonomy" id="408172"/>
    <lineage>
        <taxon>unclassified sequences</taxon>
        <taxon>metagenomes</taxon>
        <taxon>ecological metagenomes</taxon>
    </lineage>
</organism>
<protein>
    <recommendedName>
        <fullName evidence="2">Cohesin domain-containing protein</fullName>
    </recommendedName>
</protein>
<feature type="non-terminal residue" evidence="1">
    <location>
        <position position="1"/>
    </location>
</feature>
<dbReference type="AlphaFoldDB" id="A0A382Q8T4"/>
<dbReference type="EMBL" id="UINC01112178">
    <property type="protein sequence ID" value="SVC80932.1"/>
    <property type="molecule type" value="Genomic_DNA"/>
</dbReference>
<sequence length="335" mass="37128">TETIKVFVTYLDTLKSLDIGFRYDSSILNITKFSLEGTDLYNIGYNIEDTTIIGSDNLSQVDFTLYFEPHTTDFELFSLAGREHIFNIVLEAPFEIQADTTTQIIINELSVNEILMDDSNWVGGEISVMMHSGCTDESACNYDPYAGNDDGGCLYYDACGVCDGNETIAHNCDCTDANEYDCIGYCILDCPDEFSFTPGCAFFDPNCSNVCIGGATERYPCEQDCEAILLSTEEWGGIAYEDNCGVCISNTVETVIPEVLDTLDCFNSGFKIYNSNGLEEDNLILKELDTFYVALHMQNLPDSLEGVIIDLNFEQSNLSLIDSKLNPSEFDTGLT</sequence>
<evidence type="ECO:0000313" key="1">
    <source>
        <dbReference type="EMBL" id="SVC80932.1"/>
    </source>
</evidence>
<evidence type="ECO:0008006" key="2">
    <source>
        <dbReference type="Google" id="ProtNLM"/>
    </source>
</evidence>
<reference evidence="1" key="1">
    <citation type="submission" date="2018-05" db="EMBL/GenBank/DDBJ databases">
        <authorList>
            <person name="Lanie J.A."/>
            <person name="Ng W.-L."/>
            <person name="Kazmierczak K.M."/>
            <person name="Andrzejewski T.M."/>
            <person name="Davidsen T.M."/>
            <person name="Wayne K.J."/>
            <person name="Tettelin H."/>
            <person name="Glass J.I."/>
            <person name="Rusch D."/>
            <person name="Podicherti R."/>
            <person name="Tsui H.-C.T."/>
            <person name="Winkler M.E."/>
        </authorList>
    </citation>
    <scope>NUCLEOTIDE SEQUENCE</scope>
</reference>
<gene>
    <name evidence="1" type="ORF">METZ01_LOCUS333786</name>
</gene>
<accession>A0A382Q8T4</accession>
<feature type="non-terminal residue" evidence="1">
    <location>
        <position position="335"/>
    </location>
</feature>
<proteinExistence type="predicted"/>
<name>A0A382Q8T4_9ZZZZ</name>